<keyword evidence="3 6" id="KW-0285">Flavoprotein</keyword>
<evidence type="ECO:0000256" key="7">
    <source>
        <dbReference type="PIRSR" id="PIRSR602081-2"/>
    </source>
</evidence>
<accession>A0A9Q8TXS6</accession>
<dbReference type="GO" id="GO:0003677">
    <property type="term" value="F:DNA binding"/>
    <property type="evidence" value="ECO:0007669"/>
    <property type="project" value="TreeGrafter"/>
</dbReference>
<dbReference type="SUPFAM" id="SSF52425">
    <property type="entry name" value="Cryptochrome/photolyase, N-terminal domain"/>
    <property type="match status" value="1"/>
</dbReference>
<feature type="site" description="Electron transfer via tryptophanyl radical" evidence="7">
    <location>
        <position position="309"/>
    </location>
</feature>
<dbReference type="PROSITE" id="PS00394">
    <property type="entry name" value="DNA_PHOTOLYASES_1_1"/>
    <property type="match status" value="1"/>
</dbReference>
<comment type="cofactor">
    <cofactor evidence="6">
        <name>FAD</name>
        <dbReference type="ChEBI" id="CHEBI:57692"/>
    </cofactor>
    <text evidence="6">Binds 1 FAD per subunit.</text>
</comment>
<evidence type="ECO:0000256" key="8">
    <source>
        <dbReference type="RuleBase" id="RU004182"/>
    </source>
</evidence>
<evidence type="ECO:0000256" key="6">
    <source>
        <dbReference type="PIRSR" id="PIRSR602081-1"/>
    </source>
</evidence>
<evidence type="ECO:0000313" key="10">
    <source>
        <dbReference type="EMBL" id="URQ62910.1"/>
    </source>
</evidence>
<evidence type="ECO:0000259" key="9">
    <source>
        <dbReference type="PROSITE" id="PS51645"/>
    </source>
</evidence>
<keyword evidence="10" id="KW-0456">Lyase</keyword>
<dbReference type="PANTHER" id="PTHR11455:SF9">
    <property type="entry name" value="CRYPTOCHROME CIRCADIAN CLOCK 5 ISOFORM X1"/>
    <property type="match status" value="1"/>
</dbReference>
<dbReference type="GO" id="GO:0006950">
    <property type="term" value="P:response to stress"/>
    <property type="evidence" value="ECO:0007669"/>
    <property type="project" value="UniProtKB-ARBA"/>
</dbReference>
<comment type="similarity">
    <text evidence="2">Belongs to the DNA photolyase class-1 family.</text>
</comment>
<dbReference type="InterPro" id="IPR036155">
    <property type="entry name" value="Crypto/Photolyase_N_sf"/>
</dbReference>
<feature type="binding site" evidence="6">
    <location>
        <begin position="277"/>
        <end position="284"/>
    </location>
    <ligand>
        <name>FAD</name>
        <dbReference type="ChEBI" id="CHEBI:57692"/>
    </ligand>
</feature>
<feature type="domain" description="Photolyase/cryptochrome alpha/beta" evidence="9">
    <location>
        <begin position="1"/>
        <end position="134"/>
    </location>
</feature>
<dbReference type="EC" id="4.1.99.3" evidence="10"/>
<dbReference type="PROSITE" id="PS51645">
    <property type="entry name" value="PHR_CRY_ALPHA_BETA"/>
    <property type="match status" value="1"/>
</dbReference>
<dbReference type="Gene3D" id="1.10.579.10">
    <property type="entry name" value="DNA Cyclobutane Dipyrimidine Photolyase, subunit A, domain 3"/>
    <property type="match status" value="1"/>
</dbReference>
<dbReference type="InterPro" id="IPR006050">
    <property type="entry name" value="DNA_photolyase_N"/>
</dbReference>
<dbReference type="GO" id="GO:0006139">
    <property type="term" value="P:nucleobase-containing compound metabolic process"/>
    <property type="evidence" value="ECO:0007669"/>
    <property type="project" value="UniProtKB-ARBA"/>
</dbReference>
<protein>
    <submittedName>
        <fullName evidence="10">Deoxyribodipyrimidine photo-lyase</fullName>
        <ecNumber evidence="10">4.1.99.3</ecNumber>
    </submittedName>
</protein>
<reference evidence="10" key="1">
    <citation type="submission" date="2022-05" db="EMBL/GenBank/DDBJ databases">
        <title>Single-amplified genomics reveal most streamlined microbe among free-living bacteria.</title>
        <authorList>
            <person name="Roda-Garcia J."/>
            <person name="Haro-Moreno J.M."/>
            <person name="Rodriguez-Valera F."/>
            <person name="Almagro-Moreno S."/>
            <person name="Lopez-Perez M."/>
        </authorList>
    </citation>
    <scope>NUCLEOTIDE SEQUENCE</scope>
    <source>
        <strain evidence="10">TMED112-D2-2</strain>
    </source>
</reference>
<feature type="binding site" evidence="6">
    <location>
        <begin position="235"/>
        <end position="239"/>
    </location>
    <ligand>
        <name>FAD</name>
        <dbReference type="ChEBI" id="CHEBI:57692"/>
    </ligand>
</feature>
<dbReference type="Proteomes" id="UP001056381">
    <property type="component" value="Chromosome"/>
</dbReference>
<dbReference type="InterPro" id="IPR005101">
    <property type="entry name" value="Cryptochr/Photolyase_FAD-bd"/>
</dbReference>
<dbReference type="PRINTS" id="PR00147">
    <property type="entry name" value="DNAPHOTLYASE"/>
</dbReference>
<dbReference type="InterPro" id="IPR036134">
    <property type="entry name" value="Crypto/Photolyase_FAD-like_sf"/>
</dbReference>
<dbReference type="GO" id="GO:0071949">
    <property type="term" value="F:FAD binding"/>
    <property type="evidence" value="ECO:0007669"/>
    <property type="project" value="TreeGrafter"/>
</dbReference>
<evidence type="ECO:0000256" key="3">
    <source>
        <dbReference type="ARBA" id="ARBA00022630"/>
    </source>
</evidence>
<dbReference type="Pfam" id="PF00875">
    <property type="entry name" value="DNA_photolyase"/>
    <property type="match status" value="1"/>
</dbReference>
<dbReference type="InterPro" id="IPR014729">
    <property type="entry name" value="Rossmann-like_a/b/a_fold"/>
</dbReference>
<dbReference type="Gene3D" id="3.40.50.620">
    <property type="entry name" value="HUPs"/>
    <property type="match status" value="1"/>
</dbReference>
<dbReference type="SUPFAM" id="SSF48173">
    <property type="entry name" value="Cryptochrome/photolyase FAD-binding domain"/>
    <property type="match status" value="1"/>
</dbReference>
<dbReference type="EMBL" id="CP097966">
    <property type="protein sequence ID" value="URQ62910.1"/>
    <property type="molecule type" value="Genomic_DNA"/>
</dbReference>
<dbReference type="AlphaFoldDB" id="A0A9Q8TXS6"/>
<keyword evidence="5 8" id="KW-0157">Chromophore</keyword>
<name>A0A9Q8TXS6_9GAMM</name>
<organism evidence="10 11">
    <name type="scientific">SAR86 cluster bacterium</name>
    <dbReference type="NCBI Taxonomy" id="2030880"/>
    <lineage>
        <taxon>Bacteria</taxon>
        <taxon>Pseudomonadati</taxon>
        <taxon>Pseudomonadota</taxon>
        <taxon>Gammaproteobacteria</taxon>
        <taxon>SAR86 cluster</taxon>
    </lineage>
</organism>
<dbReference type="Pfam" id="PF03441">
    <property type="entry name" value="FAD_binding_7"/>
    <property type="match status" value="1"/>
</dbReference>
<dbReference type="PANTHER" id="PTHR11455">
    <property type="entry name" value="CRYPTOCHROME"/>
    <property type="match status" value="1"/>
</dbReference>
<dbReference type="GO" id="GO:0003904">
    <property type="term" value="F:deoxyribodipyrimidine photo-lyase activity"/>
    <property type="evidence" value="ECO:0007669"/>
    <property type="project" value="UniProtKB-EC"/>
</dbReference>
<comment type="cofactor">
    <cofactor evidence="1">
        <name>(6R)-5,10-methylene-5,6,7,8-tetrahydrofolate</name>
        <dbReference type="ChEBI" id="CHEBI:15636"/>
    </cofactor>
</comment>
<gene>
    <name evidence="10" type="ORF">M9B40_04085</name>
</gene>
<evidence type="ECO:0000256" key="1">
    <source>
        <dbReference type="ARBA" id="ARBA00001932"/>
    </source>
</evidence>
<dbReference type="InterPro" id="IPR018394">
    <property type="entry name" value="DNA_photolyase_1_CS_C"/>
</dbReference>
<keyword evidence="11" id="KW-1185">Reference proteome</keyword>
<feature type="site" description="Electron transfer via tryptophanyl radical" evidence="7">
    <location>
        <position position="362"/>
    </location>
</feature>
<feature type="binding site" evidence="6">
    <location>
        <begin position="375"/>
        <end position="377"/>
    </location>
    <ligand>
        <name>FAD</name>
        <dbReference type="ChEBI" id="CHEBI:57692"/>
    </ligand>
</feature>
<proteinExistence type="inferred from homology"/>
<dbReference type="GO" id="GO:0009416">
    <property type="term" value="P:response to light stimulus"/>
    <property type="evidence" value="ECO:0007669"/>
    <property type="project" value="TreeGrafter"/>
</dbReference>
<evidence type="ECO:0000313" key="11">
    <source>
        <dbReference type="Proteomes" id="UP001056381"/>
    </source>
</evidence>
<evidence type="ECO:0000256" key="2">
    <source>
        <dbReference type="ARBA" id="ARBA00005862"/>
    </source>
</evidence>
<dbReference type="Gene3D" id="1.25.40.80">
    <property type="match status" value="1"/>
</dbReference>
<keyword evidence="4 6" id="KW-0274">FAD</keyword>
<feature type="binding site" evidence="6">
    <location>
        <position position="274"/>
    </location>
    <ligand>
        <name>FAD</name>
        <dbReference type="ChEBI" id="CHEBI:57692"/>
    </ligand>
</feature>
<feature type="binding site" evidence="6">
    <location>
        <position position="223"/>
    </location>
    <ligand>
        <name>FAD</name>
        <dbReference type="ChEBI" id="CHEBI:57692"/>
    </ligand>
</feature>
<feature type="site" description="Electron transfer via tryptophanyl radical" evidence="7">
    <location>
        <position position="385"/>
    </location>
</feature>
<evidence type="ECO:0000256" key="5">
    <source>
        <dbReference type="ARBA" id="ARBA00022991"/>
    </source>
</evidence>
<sequence>MRSVCWFRNDLRVEDNPALYNACLASKSVIGIFIVTQSQWKEHDDAKVKINFWFRSLLKLRDSLEKLNIPLVILETKDYENIAETILKFSQDNKVDNLYFNNEYPINELRRDRKVFSKLKEKDIGVFNYHDQVIHAPGTLKTQSDTNFSVYSPFKRKWFAELKDEQLKLLPIPEKKEASDLKSTDISEYISQSDTSNSHYWETGEEFIQEKIKSFLSTKGSKYKEDRNFPGIEATSKLSPYINSGIVSSKWCLIQAMENNNGFLDEGDKGIVHWVSEILWREFYKHIIYNFPKVSMGKPFISNTSNIKWNIDEGALNRWKKGETGIPIVDAGMREMNETGWMHNRLRMITAMFLSKNLLINWQEGEKYFMENLVDGDIASNNGGWQWSASTGTDAAPYFRIMNPETQSLRFDPKGDYIKFWIPELKDCPISEIHMPSDPEKYGYFKPLVDLKISRQKAIEAFQDLKNL</sequence>
<evidence type="ECO:0000256" key="4">
    <source>
        <dbReference type="ARBA" id="ARBA00022827"/>
    </source>
</evidence>
<dbReference type="InterPro" id="IPR002081">
    <property type="entry name" value="Cryptochrome/DNA_photolyase_1"/>
</dbReference>
<comment type="similarity">
    <text evidence="8">Belongs to the DNA photolyase family.</text>
</comment>